<dbReference type="AlphaFoldDB" id="A0A285V9E2"/>
<dbReference type="Gene3D" id="3.40.50.12780">
    <property type="entry name" value="N-terminal domain of ligase-like"/>
    <property type="match status" value="1"/>
</dbReference>
<keyword evidence="6" id="KW-1185">Reference proteome</keyword>
<dbReference type="RefSeq" id="WP_097195210.1">
    <property type="nucleotide sequence ID" value="NZ_OBQI01000003.1"/>
</dbReference>
<reference evidence="6" key="1">
    <citation type="submission" date="2017-08" db="EMBL/GenBank/DDBJ databases">
        <authorList>
            <person name="Varghese N."/>
            <person name="Submissions S."/>
        </authorList>
    </citation>
    <scope>NUCLEOTIDE SEQUENCE [LARGE SCALE GENOMIC DNA]</scope>
    <source>
        <strain evidence="6">DSM 4725</strain>
    </source>
</reference>
<dbReference type="OrthoDB" id="9803968at2"/>
<feature type="domain" description="AMP-dependent synthetase/ligase" evidence="3">
    <location>
        <begin position="27"/>
        <end position="356"/>
    </location>
</feature>
<dbReference type="InterPro" id="IPR000873">
    <property type="entry name" value="AMP-dep_synth/lig_dom"/>
</dbReference>
<dbReference type="PANTHER" id="PTHR43201">
    <property type="entry name" value="ACYL-COA SYNTHETASE"/>
    <property type="match status" value="1"/>
</dbReference>
<dbReference type="Pfam" id="PF00501">
    <property type="entry name" value="AMP-binding"/>
    <property type="match status" value="1"/>
</dbReference>
<dbReference type="Gene3D" id="3.30.300.30">
    <property type="match status" value="1"/>
</dbReference>
<evidence type="ECO:0000256" key="2">
    <source>
        <dbReference type="ARBA" id="ARBA00022598"/>
    </source>
</evidence>
<comment type="similarity">
    <text evidence="1">Belongs to the ATP-dependent AMP-binding enzyme family.</text>
</comment>
<dbReference type="InterPro" id="IPR042099">
    <property type="entry name" value="ANL_N_sf"/>
</dbReference>
<dbReference type="Pfam" id="PF13193">
    <property type="entry name" value="AMP-binding_C"/>
    <property type="match status" value="1"/>
</dbReference>
<dbReference type="EMBL" id="OBQI01000003">
    <property type="protein sequence ID" value="SOC49666.1"/>
    <property type="molecule type" value="Genomic_DNA"/>
</dbReference>
<dbReference type="GO" id="GO:0031956">
    <property type="term" value="F:medium-chain fatty acid-CoA ligase activity"/>
    <property type="evidence" value="ECO:0007669"/>
    <property type="project" value="TreeGrafter"/>
</dbReference>
<dbReference type="Proteomes" id="UP000219435">
    <property type="component" value="Unassembled WGS sequence"/>
</dbReference>
<accession>A0A285V9E2</accession>
<protein>
    <submittedName>
        <fullName evidence="5">Bile acid-coenzyme A ligase</fullName>
    </submittedName>
</protein>
<sequence length="500" mass="53848">MTETAQAAGGVETPPEPVPIGLRVAQLAEQYGDAPAVACEGTTRSWTELDRRTNRLARALLARGVVLGDLVTIGLPNSVEFVEACVACWKVGAVPQPVSAAMPPLELQGIVELANPPLVIARGELALDRPIVDVDQLLAESEDDGPLPVVISPAYKAPASGGSTGRPKLIVSGQAGVVDPLGGAVWKHRPGGTLLMPGPLYHNGPFTSAMGGLLGGSTLVLMPRFDAEGVLRQVEQHRATWLYLVPAMMSRIWRLPDEVRARYDLSSLETVWHLAAPCPPWLKEVWIDWVGGEVLMELYAGTEAQAGTIISGTEWLEHRGSVGKVLYGEITILGPDGEQLPAGTVGEVFMRRGEGQAASYRYVGAEARTRGDWESLGDIGWLDEEGYLYLADRRTDMILVGGSNVYPAEVEAALDEHPQVASSAVIGLPDDDLGQVVHAIVQPAPGLDAIDLDDLRRHLADRLVRYKQPRTFELVTEPLRDEAGKVRRSQLLADRVPAQQ</sequence>
<evidence type="ECO:0000259" key="4">
    <source>
        <dbReference type="Pfam" id="PF13193"/>
    </source>
</evidence>
<dbReference type="PANTHER" id="PTHR43201:SF5">
    <property type="entry name" value="MEDIUM-CHAIN ACYL-COA LIGASE ACSF2, MITOCHONDRIAL"/>
    <property type="match status" value="1"/>
</dbReference>
<feature type="domain" description="AMP-binding enzyme C-terminal" evidence="4">
    <location>
        <begin position="409"/>
        <end position="477"/>
    </location>
</feature>
<proteinExistence type="inferred from homology"/>
<organism evidence="5 6">
    <name type="scientific">Blastococcus aggregatus</name>
    <dbReference type="NCBI Taxonomy" id="38502"/>
    <lineage>
        <taxon>Bacteria</taxon>
        <taxon>Bacillati</taxon>
        <taxon>Actinomycetota</taxon>
        <taxon>Actinomycetes</taxon>
        <taxon>Geodermatophilales</taxon>
        <taxon>Geodermatophilaceae</taxon>
        <taxon>Blastococcus</taxon>
    </lineage>
</organism>
<dbReference type="GO" id="GO:0006631">
    <property type="term" value="P:fatty acid metabolic process"/>
    <property type="evidence" value="ECO:0007669"/>
    <property type="project" value="TreeGrafter"/>
</dbReference>
<evidence type="ECO:0000313" key="6">
    <source>
        <dbReference type="Proteomes" id="UP000219435"/>
    </source>
</evidence>
<dbReference type="InterPro" id="IPR025110">
    <property type="entry name" value="AMP-bd_C"/>
</dbReference>
<evidence type="ECO:0000256" key="1">
    <source>
        <dbReference type="ARBA" id="ARBA00006432"/>
    </source>
</evidence>
<evidence type="ECO:0000259" key="3">
    <source>
        <dbReference type="Pfam" id="PF00501"/>
    </source>
</evidence>
<evidence type="ECO:0000313" key="5">
    <source>
        <dbReference type="EMBL" id="SOC49666.1"/>
    </source>
</evidence>
<dbReference type="InterPro" id="IPR045851">
    <property type="entry name" value="AMP-bd_C_sf"/>
</dbReference>
<dbReference type="SUPFAM" id="SSF56801">
    <property type="entry name" value="Acetyl-CoA synthetase-like"/>
    <property type="match status" value="1"/>
</dbReference>
<gene>
    <name evidence="5" type="ORF">SAMN05660748_2397</name>
</gene>
<name>A0A285V9E2_9ACTN</name>
<keyword evidence="2 5" id="KW-0436">Ligase</keyword>